<keyword evidence="2" id="KW-0812">Transmembrane</keyword>
<dbReference type="Proteomes" id="UP000001307">
    <property type="component" value="Unassembled WGS sequence"/>
</dbReference>
<dbReference type="InParanoid" id="E4XDX8"/>
<feature type="transmembrane region" description="Helical" evidence="2">
    <location>
        <begin position="108"/>
        <end position="133"/>
    </location>
</feature>
<feature type="compositionally biased region" description="Polar residues" evidence="1">
    <location>
        <begin position="42"/>
        <end position="53"/>
    </location>
</feature>
<keyword evidence="2" id="KW-0472">Membrane</keyword>
<feature type="compositionally biased region" description="Polar residues" evidence="1">
    <location>
        <begin position="1"/>
        <end position="11"/>
    </location>
</feature>
<keyword evidence="2" id="KW-1133">Transmembrane helix</keyword>
<evidence type="ECO:0000313" key="4">
    <source>
        <dbReference type="Proteomes" id="UP000001307"/>
    </source>
</evidence>
<gene>
    <name evidence="3" type="ORF">GSOID_T00008377001</name>
</gene>
<proteinExistence type="predicted"/>
<organism evidence="3">
    <name type="scientific">Oikopleura dioica</name>
    <name type="common">Tunicate</name>
    <dbReference type="NCBI Taxonomy" id="34765"/>
    <lineage>
        <taxon>Eukaryota</taxon>
        <taxon>Metazoa</taxon>
        <taxon>Chordata</taxon>
        <taxon>Tunicata</taxon>
        <taxon>Appendicularia</taxon>
        <taxon>Copelata</taxon>
        <taxon>Oikopleuridae</taxon>
        <taxon>Oikopleura</taxon>
    </lineage>
</organism>
<accession>E4XDX8</accession>
<keyword evidence="4" id="KW-1185">Reference proteome</keyword>
<evidence type="ECO:0000256" key="2">
    <source>
        <dbReference type="SAM" id="Phobius"/>
    </source>
</evidence>
<name>E4XDX8_OIKDI</name>
<dbReference type="AlphaFoldDB" id="E4XDX8"/>
<evidence type="ECO:0000256" key="1">
    <source>
        <dbReference type="SAM" id="MobiDB-lite"/>
    </source>
</evidence>
<protein>
    <submittedName>
        <fullName evidence="3">Uncharacterized protein</fullName>
    </submittedName>
</protein>
<sequence>MISRQNNSSTKSQKDGKSAPSGNQKLKIDKNSGERKPAPTKECQNQNTPSATPRSFDVSEKAKRPKTMSNVPELRKTLTLFQPKTARLTLRSQKSIARRSSTPKKKLAVFDLIFFSYILYLIPVPVTCISMIFPA</sequence>
<feature type="region of interest" description="Disordered" evidence="1">
    <location>
        <begin position="1"/>
        <end position="73"/>
    </location>
</feature>
<reference evidence="3" key="1">
    <citation type="journal article" date="2010" name="Science">
        <title>Plasticity of animal genome architecture unmasked by rapid evolution of a pelagic tunicate.</title>
        <authorList>
            <person name="Denoeud F."/>
            <person name="Henriet S."/>
            <person name="Mungpakdee S."/>
            <person name="Aury J.M."/>
            <person name="Da Silva C."/>
            <person name="Brinkmann H."/>
            <person name="Mikhaleva J."/>
            <person name="Olsen L.C."/>
            <person name="Jubin C."/>
            <person name="Canestro C."/>
            <person name="Bouquet J.M."/>
            <person name="Danks G."/>
            <person name="Poulain J."/>
            <person name="Campsteijn C."/>
            <person name="Adamski M."/>
            <person name="Cross I."/>
            <person name="Yadetie F."/>
            <person name="Muffato M."/>
            <person name="Louis A."/>
            <person name="Butcher S."/>
            <person name="Tsagkogeorga G."/>
            <person name="Konrad A."/>
            <person name="Singh S."/>
            <person name="Jensen M.F."/>
            <person name="Cong E.H."/>
            <person name="Eikeseth-Otteraa H."/>
            <person name="Noel B."/>
            <person name="Anthouard V."/>
            <person name="Porcel B.M."/>
            <person name="Kachouri-Lafond R."/>
            <person name="Nishino A."/>
            <person name="Ugolini M."/>
            <person name="Chourrout P."/>
            <person name="Nishida H."/>
            <person name="Aasland R."/>
            <person name="Huzurbazar S."/>
            <person name="Westhof E."/>
            <person name="Delsuc F."/>
            <person name="Lehrach H."/>
            <person name="Reinhardt R."/>
            <person name="Weissenbach J."/>
            <person name="Roy S.W."/>
            <person name="Artiguenave F."/>
            <person name="Postlethwait J.H."/>
            <person name="Manak J.R."/>
            <person name="Thompson E.M."/>
            <person name="Jaillon O."/>
            <person name="Du Pasquier L."/>
            <person name="Boudinot P."/>
            <person name="Liberles D.A."/>
            <person name="Volff J.N."/>
            <person name="Philippe H."/>
            <person name="Lenhard B."/>
            <person name="Roest Crollius H."/>
            <person name="Wincker P."/>
            <person name="Chourrout D."/>
        </authorList>
    </citation>
    <scope>NUCLEOTIDE SEQUENCE [LARGE SCALE GENOMIC DNA]</scope>
</reference>
<dbReference type="EMBL" id="FN653040">
    <property type="protein sequence ID" value="CBY19367.1"/>
    <property type="molecule type" value="Genomic_DNA"/>
</dbReference>
<evidence type="ECO:0000313" key="3">
    <source>
        <dbReference type="EMBL" id="CBY19367.1"/>
    </source>
</evidence>
<feature type="compositionally biased region" description="Basic and acidic residues" evidence="1">
    <location>
        <begin position="26"/>
        <end position="39"/>
    </location>
</feature>